<dbReference type="Gene3D" id="1.20.120.1870">
    <property type="entry name" value="Fic/DOC protein, Fido domain"/>
    <property type="match status" value="1"/>
</dbReference>
<dbReference type="NCBIfam" id="TIGR01550">
    <property type="entry name" value="DOC_P1"/>
    <property type="match status" value="1"/>
</dbReference>
<dbReference type="RefSeq" id="WP_283425772.1">
    <property type="nucleotide sequence ID" value="NZ_FXTY01000003.1"/>
</dbReference>
<comment type="caution">
    <text evidence="2">The sequence shown here is derived from an EMBL/GenBank/DDBJ whole genome shotgun (WGS) entry which is preliminary data.</text>
</comment>
<evidence type="ECO:0000259" key="1">
    <source>
        <dbReference type="PROSITE" id="PS51459"/>
    </source>
</evidence>
<dbReference type="Pfam" id="PF02661">
    <property type="entry name" value="Fic"/>
    <property type="match status" value="1"/>
</dbReference>
<keyword evidence="3" id="KW-1185">Reference proteome</keyword>
<accession>A0ABY1NUZ1</accession>
<evidence type="ECO:0000313" key="2">
    <source>
        <dbReference type="EMBL" id="SMP18816.1"/>
    </source>
</evidence>
<dbReference type="InterPro" id="IPR003812">
    <property type="entry name" value="Fido"/>
</dbReference>
<dbReference type="SUPFAM" id="SSF140931">
    <property type="entry name" value="Fic-like"/>
    <property type="match status" value="1"/>
</dbReference>
<reference evidence="2 3" key="1">
    <citation type="submission" date="2017-05" db="EMBL/GenBank/DDBJ databases">
        <authorList>
            <person name="Varghese N."/>
            <person name="Submissions S."/>
        </authorList>
    </citation>
    <scope>NUCLEOTIDE SEQUENCE [LARGE SCALE GENOMIC DNA]</scope>
    <source>
        <strain evidence="2 3">DSM 29734</strain>
    </source>
</reference>
<sequence length="118" mass="12963">MADAIEAHDEALTMGGRDGISSLDLIESALGRPYSGYHRSIARKAAALLESMVGNHGFVDGNKRTSWFLVEILIARSGFELAIADDEPIDDLVVAVAEGALKFDDLREWFDERIIRAE</sequence>
<protein>
    <submittedName>
        <fullName evidence="2">Death on curing protein</fullName>
    </submittedName>
</protein>
<dbReference type="InterPro" id="IPR006440">
    <property type="entry name" value="Doc"/>
</dbReference>
<proteinExistence type="predicted"/>
<evidence type="ECO:0000313" key="3">
    <source>
        <dbReference type="Proteomes" id="UP001157961"/>
    </source>
</evidence>
<dbReference type="PROSITE" id="PS51459">
    <property type="entry name" value="FIDO"/>
    <property type="match status" value="1"/>
</dbReference>
<dbReference type="InterPro" id="IPR036597">
    <property type="entry name" value="Fido-like_dom_sf"/>
</dbReference>
<dbReference type="EMBL" id="FXTY01000003">
    <property type="protein sequence ID" value="SMP18816.1"/>
    <property type="molecule type" value="Genomic_DNA"/>
</dbReference>
<organism evidence="2 3">
    <name type="scientific">Shimia sagamensis</name>
    <dbReference type="NCBI Taxonomy" id="1566352"/>
    <lineage>
        <taxon>Bacteria</taxon>
        <taxon>Pseudomonadati</taxon>
        <taxon>Pseudomonadota</taxon>
        <taxon>Alphaproteobacteria</taxon>
        <taxon>Rhodobacterales</taxon>
        <taxon>Roseobacteraceae</taxon>
    </lineage>
</organism>
<name>A0ABY1NUZ1_9RHOB</name>
<dbReference type="PANTHER" id="PTHR39426:SF1">
    <property type="entry name" value="HOMOLOGY TO DEATH-ON-CURING PROTEIN OF PHAGE P1"/>
    <property type="match status" value="1"/>
</dbReference>
<dbReference type="Proteomes" id="UP001157961">
    <property type="component" value="Unassembled WGS sequence"/>
</dbReference>
<dbReference type="InterPro" id="IPR053737">
    <property type="entry name" value="Type_II_TA_Toxin"/>
</dbReference>
<feature type="domain" description="Fido" evidence="1">
    <location>
        <begin position="1"/>
        <end position="112"/>
    </location>
</feature>
<gene>
    <name evidence="2" type="ORF">SAMN06265373_103329</name>
</gene>
<dbReference type="PANTHER" id="PTHR39426">
    <property type="entry name" value="HOMOLOGY TO DEATH-ON-CURING PROTEIN OF PHAGE P1"/>
    <property type="match status" value="1"/>
</dbReference>